<accession>A0A9P6ER27</accession>
<evidence type="ECO:0000313" key="3">
    <source>
        <dbReference type="Proteomes" id="UP000807306"/>
    </source>
</evidence>
<protein>
    <submittedName>
        <fullName evidence="2">Uncharacterized protein</fullName>
    </submittedName>
</protein>
<evidence type="ECO:0000313" key="2">
    <source>
        <dbReference type="EMBL" id="KAF9533124.1"/>
    </source>
</evidence>
<dbReference type="EMBL" id="MU157829">
    <property type="protein sequence ID" value="KAF9533124.1"/>
    <property type="molecule type" value="Genomic_DNA"/>
</dbReference>
<dbReference type="AlphaFoldDB" id="A0A9P6ER27"/>
<dbReference type="InterPro" id="IPR036910">
    <property type="entry name" value="HMG_box_dom_sf"/>
</dbReference>
<gene>
    <name evidence="2" type="ORF">CPB83DRAFT_903106</name>
</gene>
<dbReference type="Gene3D" id="1.10.30.10">
    <property type="entry name" value="High mobility group box domain"/>
    <property type="match status" value="1"/>
</dbReference>
<feature type="compositionally biased region" description="Polar residues" evidence="1">
    <location>
        <begin position="242"/>
        <end position="260"/>
    </location>
</feature>
<dbReference type="SUPFAM" id="SSF47095">
    <property type="entry name" value="HMG-box"/>
    <property type="match status" value="1"/>
</dbReference>
<proteinExistence type="predicted"/>
<feature type="compositionally biased region" description="Low complexity" evidence="1">
    <location>
        <begin position="229"/>
        <end position="241"/>
    </location>
</feature>
<evidence type="ECO:0000256" key="1">
    <source>
        <dbReference type="SAM" id="MobiDB-lite"/>
    </source>
</evidence>
<feature type="region of interest" description="Disordered" evidence="1">
    <location>
        <begin position="227"/>
        <end position="262"/>
    </location>
</feature>
<sequence length="346" mass="38169">MNLCLGNPPRPPRNIAPAFVWRQSHSEEIAAQVNQRALAEGRSRKSFAPLREKVVKEMYAALPQEEKEKWSAKAKEQHEEDLTKWNKELKRPPSEELNDRQSSIKVLPDFLQFLVEAVGERTGWQASIIAGGPEPASGGRLNICAFWLNQHGKNSPLLEDQPKRPEGWEDSAEIFGEFLRKCYSPDECRSQAFPVNQQFTHLGNLNTSDANETQAIQVATLSSAAMAERSGSPISSTRSGSLTPRPSTPQVATNQDSEMTSDLLDRTKISTAGSSSSAGSSSMNSTADAEGYRVIQMRVTNEYLNQGANVEAPLFQSEVSRGKRRADEAQLGDNSNPSKRHIQSAM</sequence>
<comment type="caution">
    <text evidence="2">The sequence shown here is derived from an EMBL/GenBank/DDBJ whole genome shotgun (WGS) entry which is preliminary data.</text>
</comment>
<feature type="compositionally biased region" description="Basic and acidic residues" evidence="1">
    <location>
        <begin position="66"/>
        <end position="99"/>
    </location>
</feature>
<dbReference type="Proteomes" id="UP000807306">
    <property type="component" value="Unassembled WGS sequence"/>
</dbReference>
<name>A0A9P6ER27_9AGAR</name>
<organism evidence="2 3">
    <name type="scientific">Crepidotus variabilis</name>
    <dbReference type="NCBI Taxonomy" id="179855"/>
    <lineage>
        <taxon>Eukaryota</taxon>
        <taxon>Fungi</taxon>
        <taxon>Dikarya</taxon>
        <taxon>Basidiomycota</taxon>
        <taxon>Agaricomycotina</taxon>
        <taxon>Agaricomycetes</taxon>
        <taxon>Agaricomycetidae</taxon>
        <taxon>Agaricales</taxon>
        <taxon>Agaricineae</taxon>
        <taxon>Crepidotaceae</taxon>
        <taxon>Crepidotus</taxon>
    </lineage>
</organism>
<feature type="region of interest" description="Disordered" evidence="1">
    <location>
        <begin position="319"/>
        <end position="346"/>
    </location>
</feature>
<dbReference type="OrthoDB" id="3071397at2759"/>
<feature type="region of interest" description="Disordered" evidence="1">
    <location>
        <begin position="66"/>
        <end position="100"/>
    </location>
</feature>
<reference evidence="2" key="1">
    <citation type="submission" date="2020-11" db="EMBL/GenBank/DDBJ databases">
        <authorList>
            <consortium name="DOE Joint Genome Institute"/>
            <person name="Ahrendt S."/>
            <person name="Riley R."/>
            <person name="Andreopoulos W."/>
            <person name="Labutti K."/>
            <person name="Pangilinan J."/>
            <person name="Ruiz-Duenas F.J."/>
            <person name="Barrasa J.M."/>
            <person name="Sanchez-Garcia M."/>
            <person name="Camarero S."/>
            <person name="Miyauchi S."/>
            <person name="Serrano A."/>
            <person name="Linde D."/>
            <person name="Babiker R."/>
            <person name="Drula E."/>
            <person name="Ayuso-Fernandez I."/>
            <person name="Pacheco R."/>
            <person name="Padilla G."/>
            <person name="Ferreira P."/>
            <person name="Barriuso J."/>
            <person name="Kellner H."/>
            <person name="Castanera R."/>
            <person name="Alfaro M."/>
            <person name="Ramirez L."/>
            <person name="Pisabarro A.G."/>
            <person name="Kuo A."/>
            <person name="Tritt A."/>
            <person name="Lipzen A."/>
            <person name="He G."/>
            <person name="Yan M."/>
            <person name="Ng V."/>
            <person name="Cullen D."/>
            <person name="Martin F."/>
            <person name="Rosso M.-N."/>
            <person name="Henrissat B."/>
            <person name="Hibbett D."/>
            <person name="Martinez A.T."/>
            <person name="Grigoriev I.V."/>
        </authorList>
    </citation>
    <scope>NUCLEOTIDE SEQUENCE</scope>
    <source>
        <strain evidence="2">CBS 506.95</strain>
    </source>
</reference>
<keyword evidence="3" id="KW-1185">Reference proteome</keyword>